<gene>
    <name evidence="3" type="ORF">MAGMO_2698</name>
</gene>
<dbReference type="GO" id="GO:0000271">
    <property type="term" value="P:polysaccharide biosynthetic process"/>
    <property type="evidence" value="ECO:0007669"/>
    <property type="project" value="TreeGrafter"/>
</dbReference>
<dbReference type="Pfam" id="PF01041">
    <property type="entry name" value="DegT_DnrJ_EryC1"/>
    <property type="match status" value="1"/>
</dbReference>
<proteinExistence type="inferred from homology"/>
<reference evidence="3" key="1">
    <citation type="submission" date="2015-04" db="EMBL/GenBank/DDBJ databases">
        <authorList>
            <person name="Syromyatnikov M.Y."/>
            <person name="Popov V.N."/>
        </authorList>
    </citation>
    <scope>NUCLEOTIDE SEQUENCE</scope>
    <source>
        <strain evidence="3">MO-1</strain>
    </source>
</reference>
<sequence length="429" mass="47736">MSMQDQQLEQVRQAIEGFCHNRHKPSFEPHNPMVEAYAEPYSSDEVIAAVNCLLSGDVRMGGETAGLEHDFATRSNSQYGLFCNSGASAKQLCISALCNPKSDNALQPGDEVIVSALAWPSTVWPLIQNQLVPVVVDVQADTLNMTTRSVEAALSPRTRAVFLAHQYGNPCEVDAFIELCKRHELTLLEDCSEANGARYRDQPVGSFGAFGLFSFYHAHHLSTIEGGMVITRNAKMDDLMRILRAHGWVRDVRDPEPYISRHAEMDPQFLFVNQGYNMRPTDLQAVMGRVQLGKLQQVLDDHHRVAARYAEGLNPYAEVITCQRTTEGGYHAWFGFPLTVNEDAPFEVGALRQYLQDAGVECRPISCGNIARQPGFKYVPHRVVGALTNATRVMYHSLSLPVHKGISSEAADHVVRTIQQFMQAHGVKR</sequence>
<evidence type="ECO:0000256" key="2">
    <source>
        <dbReference type="RuleBase" id="RU004508"/>
    </source>
</evidence>
<dbReference type="PANTHER" id="PTHR30244">
    <property type="entry name" value="TRANSAMINASE"/>
    <property type="match status" value="1"/>
</dbReference>
<evidence type="ECO:0000313" key="3">
    <source>
        <dbReference type="EMBL" id="CRH06850.1"/>
    </source>
</evidence>
<dbReference type="CDD" id="cd00616">
    <property type="entry name" value="AHBA_syn"/>
    <property type="match status" value="1"/>
</dbReference>
<dbReference type="InterPro" id="IPR015422">
    <property type="entry name" value="PyrdxlP-dep_Trfase_small"/>
</dbReference>
<dbReference type="Gene3D" id="3.90.1150.10">
    <property type="entry name" value="Aspartate Aminotransferase, domain 1"/>
    <property type="match status" value="1"/>
</dbReference>
<dbReference type="Gene3D" id="3.40.640.10">
    <property type="entry name" value="Type I PLP-dependent aspartate aminotransferase-like (Major domain)"/>
    <property type="match status" value="1"/>
</dbReference>
<protein>
    <submittedName>
        <fullName evidence="3">Putative DegT/DnrJ/EryC1/StrS family aminotransferase</fullName>
    </submittedName>
</protein>
<dbReference type="InterPro" id="IPR015424">
    <property type="entry name" value="PyrdxlP-dep_Trfase"/>
</dbReference>
<dbReference type="GO" id="GO:0008483">
    <property type="term" value="F:transaminase activity"/>
    <property type="evidence" value="ECO:0007669"/>
    <property type="project" value="UniProtKB-KW"/>
</dbReference>
<dbReference type="GO" id="GO:0030170">
    <property type="term" value="F:pyridoxal phosphate binding"/>
    <property type="evidence" value="ECO:0007669"/>
    <property type="project" value="TreeGrafter"/>
</dbReference>
<name>A0A1S7LIW3_MAGMO</name>
<dbReference type="InterPro" id="IPR000653">
    <property type="entry name" value="DegT/StrS_aminotransferase"/>
</dbReference>
<evidence type="ECO:0000256" key="1">
    <source>
        <dbReference type="ARBA" id="ARBA00037999"/>
    </source>
</evidence>
<dbReference type="SUPFAM" id="SSF53383">
    <property type="entry name" value="PLP-dependent transferases"/>
    <property type="match status" value="1"/>
</dbReference>
<dbReference type="AlphaFoldDB" id="A0A1S7LIW3"/>
<dbReference type="InterPro" id="IPR015421">
    <property type="entry name" value="PyrdxlP-dep_Trfase_major"/>
</dbReference>
<dbReference type="PANTHER" id="PTHR30244:SF34">
    <property type="entry name" value="DTDP-4-AMINO-4,6-DIDEOXYGALACTOSE TRANSAMINASE"/>
    <property type="match status" value="1"/>
</dbReference>
<keyword evidence="3" id="KW-0032">Aminotransferase</keyword>
<comment type="similarity">
    <text evidence="1 2">Belongs to the DegT/DnrJ/EryC1 family.</text>
</comment>
<dbReference type="PIRSF" id="PIRSF000390">
    <property type="entry name" value="PLP_StrS"/>
    <property type="match status" value="1"/>
</dbReference>
<dbReference type="EMBL" id="LO017727">
    <property type="protein sequence ID" value="CRH06850.1"/>
    <property type="molecule type" value="Genomic_DNA"/>
</dbReference>
<accession>A0A1S7LIW3</accession>
<keyword evidence="2" id="KW-0663">Pyridoxal phosphate</keyword>
<keyword evidence="3" id="KW-0808">Transferase</keyword>
<organism evidence="3">
    <name type="scientific">Magnetococcus massalia (strain MO-1)</name>
    <dbReference type="NCBI Taxonomy" id="451514"/>
    <lineage>
        <taxon>Bacteria</taxon>
        <taxon>Pseudomonadati</taxon>
        <taxon>Pseudomonadota</taxon>
        <taxon>Magnetococcia</taxon>
        <taxon>Magnetococcales</taxon>
        <taxon>Magnetococcaceae</taxon>
        <taxon>Magnetococcus</taxon>
    </lineage>
</organism>